<dbReference type="Proteomes" id="UP001190700">
    <property type="component" value="Unassembled WGS sequence"/>
</dbReference>
<dbReference type="InterPro" id="IPR034750">
    <property type="entry name" value="CULT"/>
</dbReference>
<proteinExistence type="predicted"/>
<dbReference type="AlphaFoldDB" id="A0AAE0FTB6"/>
<dbReference type="PROSITE" id="PS51788">
    <property type="entry name" value="CULT"/>
    <property type="match status" value="1"/>
</dbReference>
<protein>
    <recommendedName>
        <fullName evidence="2">CULT domain-containing protein</fullName>
    </recommendedName>
</protein>
<comment type="caution">
    <text evidence="3">The sequence shown here is derived from an EMBL/GenBank/DDBJ whole genome shotgun (WGS) entry which is preliminary data.</text>
</comment>
<accession>A0AAE0FTB6</accession>
<evidence type="ECO:0000313" key="4">
    <source>
        <dbReference type="Proteomes" id="UP001190700"/>
    </source>
</evidence>
<feature type="region of interest" description="Disordered" evidence="1">
    <location>
        <begin position="113"/>
        <end position="132"/>
    </location>
</feature>
<evidence type="ECO:0000256" key="1">
    <source>
        <dbReference type="SAM" id="MobiDB-lite"/>
    </source>
</evidence>
<dbReference type="CDD" id="cd15777">
    <property type="entry name" value="CRBN_C_like"/>
    <property type="match status" value="1"/>
</dbReference>
<feature type="compositionally biased region" description="Acidic residues" evidence="1">
    <location>
        <begin position="285"/>
        <end position="330"/>
    </location>
</feature>
<gene>
    <name evidence="3" type="ORF">CYMTET_25713</name>
</gene>
<feature type="region of interest" description="Disordered" evidence="1">
    <location>
        <begin position="283"/>
        <end position="347"/>
    </location>
</feature>
<feature type="domain" description="CULT" evidence="2">
    <location>
        <begin position="2"/>
        <end position="244"/>
    </location>
</feature>
<evidence type="ECO:0000259" key="2">
    <source>
        <dbReference type="PROSITE" id="PS51788"/>
    </source>
</evidence>
<feature type="region of interest" description="Disordered" evidence="1">
    <location>
        <begin position="163"/>
        <end position="230"/>
    </location>
</feature>
<sequence>MALALVCQGCEYPIAFKGDLLPERWPEHFKEAVFAYELDLLGDEAVWCYSATNPADVRFDVVRLKNTARAVVFGQFNPEHSWFPGTAWRMAHCPVCARHLGWNFAALSKVIDSSDSDGSGSPSDASHTMPTTVAAQRASLISDSSLQSAPDATTASLETVEAHRNQAAESGTAERPSSDWRPGSSEEMETRDEQRADTTLVTVRREEVAPAAVQEAEGGEEEVPPLDGPGDFFGLIVTKLRQKLVVKGEEGGGEERRPLAPSLAFLEGLPFFRGLLRGQLLEEMQVGEDEVDEDEGDDEDEDEGDEDEGDEDEGDEDDEDEGDDEDEDDEVMGRRNASWHQPDTAER</sequence>
<organism evidence="3 4">
    <name type="scientific">Cymbomonas tetramitiformis</name>
    <dbReference type="NCBI Taxonomy" id="36881"/>
    <lineage>
        <taxon>Eukaryota</taxon>
        <taxon>Viridiplantae</taxon>
        <taxon>Chlorophyta</taxon>
        <taxon>Pyramimonadophyceae</taxon>
        <taxon>Pyramimonadales</taxon>
        <taxon>Pyramimonadaceae</taxon>
        <taxon>Cymbomonas</taxon>
    </lineage>
</organism>
<name>A0AAE0FTB6_9CHLO</name>
<feature type="compositionally biased region" description="Low complexity" evidence="1">
    <location>
        <begin position="116"/>
        <end position="126"/>
    </location>
</feature>
<dbReference type="Gene3D" id="2.170.150.20">
    <property type="entry name" value="Peptide methionine sulfoxide reductase"/>
    <property type="match status" value="1"/>
</dbReference>
<reference evidence="3 4" key="1">
    <citation type="journal article" date="2015" name="Genome Biol. Evol.">
        <title>Comparative Genomics of a Bacterivorous Green Alga Reveals Evolutionary Causalities and Consequences of Phago-Mixotrophic Mode of Nutrition.</title>
        <authorList>
            <person name="Burns J.A."/>
            <person name="Paasch A."/>
            <person name="Narechania A."/>
            <person name="Kim E."/>
        </authorList>
    </citation>
    <scope>NUCLEOTIDE SEQUENCE [LARGE SCALE GENOMIC DNA]</scope>
    <source>
        <strain evidence="3 4">PLY_AMNH</strain>
    </source>
</reference>
<evidence type="ECO:0000313" key="3">
    <source>
        <dbReference type="EMBL" id="KAK3265619.1"/>
    </source>
</evidence>
<dbReference type="EMBL" id="LGRX02013794">
    <property type="protein sequence ID" value="KAK3265619.1"/>
    <property type="molecule type" value="Genomic_DNA"/>
</dbReference>
<dbReference type="FunFam" id="2.170.150.20:FF:000007">
    <property type="entry name" value="Protein cereblon"/>
    <property type="match status" value="1"/>
</dbReference>
<keyword evidence="4" id="KW-1185">Reference proteome</keyword>